<dbReference type="RefSeq" id="WP_343766232.1">
    <property type="nucleotide sequence ID" value="NZ_BAAACF010000001.1"/>
</dbReference>
<dbReference type="InterPro" id="IPR013105">
    <property type="entry name" value="TPR_2"/>
</dbReference>
<name>A0ABP3TY75_9CLOT</name>
<organism evidence="4 5">
    <name type="scientific">Clostridium malenominatum</name>
    <dbReference type="NCBI Taxonomy" id="1539"/>
    <lineage>
        <taxon>Bacteria</taxon>
        <taxon>Bacillati</taxon>
        <taxon>Bacillota</taxon>
        <taxon>Clostridia</taxon>
        <taxon>Eubacteriales</taxon>
        <taxon>Clostridiaceae</taxon>
        <taxon>Clostridium</taxon>
    </lineage>
</organism>
<protein>
    <submittedName>
        <fullName evidence="4">Tetratricopeptide repeat protein</fullName>
    </submittedName>
</protein>
<dbReference type="SUPFAM" id="SSF48452">
    <property type="entry name" value="TPR-like"/>
    <property type="match status" value="1"/>
</dbReference>
<dbReference type="SMART" id="SM00028">
    <property type="entry name" value="TPR"/>
    <property type="match status" value="3"/>
</dbReference>
<reference evidence="5" key="1">
    <citation type="journal article" date="2019" name="Int. J. Syst. Evol. Microbiol.">
        <title>The Global Catalogue of Microorganisms (GCM) 10K type strain sequencing project: providing services to taxonomists for standard genome sequencing and annotation.</title>
        <authorList>
            <consortium name="The Broad Institute Genomics Platform"/>
            <consortium name="The Broad Institute Genome Sequencing Center for Infectious Disease"/>
            <person name="Wu L."/>
            <person name="Ma J."/>
        </authorList>
    </citation>
    <scope>NUCLEOTIDE SEQUENCE [LARGE SCALE GENOMIC DNA]</scope>
    <source>
        <strain evidence="5">JCM 1405</strain>
    </source>
</reference>
<dbReference type="Pfam" id="PF13181">
    <property type="entry name" value="TPR_8"/>
    <property type="match status" value="1"/>
</dbReference>
<comment type="caution">
    <text evidence="4">The sequence shown here is derived from an EMBL/GenBank/DDBJ whole genome shotgun (WGS) entry which is preliminary data.</text>
</comment>
<feature type="repeat" description="TPR" evidence="3">
    <location>
        <begin position="279"/>
        <end position="312"/>
    </location>
</feature>
<keyword evidence="1" id="KW-0677">Repeat</keyword>
<evidence type="ECO:0000313" key="4">
    <source>
        <dbReference type="EMBL" id="GAA0718360.1"/>
    </source>
</evidence>
<evidence type="ECO:0000313" key="5">
    <source>
        <dbReference type="Proteomes" id="UP001500339"/>
    </source>
</evidence>
<dbReference type="Proteomes" id="UP001500339">
    <property type="component" value="Unassembled WGS sequence"/>
</dbReference>
<accession>A0ABP3TY75</accession>
<dbReference type="Pfam" id="PF07719">
    <property type="entry name" value="TPR_2"/>
    <property type="match status" value="1"/>
</dbReference>
<dbReference type="InterPro" id="IPR011990">
    <property type="entry name" value="TPR-like_helical_dom_sf"/>
</dbReference>
<keyword evidence="2 3" id="KW-0802">TPR repeat</keyword>
<sequence length="358" mass="41646">MDIKSRFSERLSNILFLEINKEKLSKIFKIDADDEVYMPIKSEDIINKIKSGEDMDNISVNHFIEAMFFVLGADENFKYNKYYIDFIKNIPQSISFIKGKIFKAIDEKLYEDGYIMLKGLTLIEENKENYERLLLLCDNLRGLDKIYKDEEMFLINKTKTLFKDYSLPYFYEALIKWEEGSFEDALISINNYTAVGGEETKQVTDIKVSLKGIVNYEKGKELIYDDPKTALSYLLPLIEIYNEDGVMFYYIAIAYRVLENYEKAIFYLNEALAIDNNMPQVLNELGICYASLGDFKKSIEYLRKVFEVTKSVEVCTNLVVGYLNMGDIEGAKKHLKIAEKIDPKDELVLQLKDILKQV</sequence>
<proteinExistence type="predicted"/>
<keyword evidence="5" id="KW-1185">Reference proteome</keyword>
<dbReference type="Gene3D" id="1.25.40.10">
    <property type="entry name" value="Tetratricopeptide repeat domain"/>
    <property type="match status" value="1"/>
</dbReference>
<feature type="repeat" description="TPR" evidence="3">
    <location>
        <begin position="245"/>
        <end position="278"/>
    </location>
</feature>
<gene>
    <name evidence="4" type="ORF">GCM10008905_05110</name>
</gene>
<dbReference type="EMBL" id="BAAACF010000001">
    <property type="protein sequence ID" value="GAA0718360.1"/>
    <property type="molecule type" value="Genomic_DNA"/>
</dbReference>
<dbReference type="PROSITE" id="PS50005">
    <property type="entry name" value="TPR"/>
    <property type="match status" value="2"/>
</dbReference>
<dbReference type="InterPro" id="IPR019734">
    <property type="entry name" value="TPR_rpt"/>
</dbReference>
<evidence type="ECO:0000256" key="1">
    <source>
        <dbReference type="ARBA" id="ARBA00022737"/>
    </source>
</evidence>
<evidence type="ECO:0000256" key="3">
    <source>
        <dbReference type="PROSITE-ProRule" id="PRU00339"/>
    </source>
</evidence>
<evidence type="ECO:0000256" key="2">
    <source>
        <dbReference type="ARBA" id="ARBA00022803"/>
    </source>
</evidence>